<dbReference type="OrthoDB" id="4054781at2759"/>
<dbReference type="EMDB" id="EMD-17949"/>
<comment type="subcellular location">
    <subcellularLocation>
        <location evidence="2">Nucleus</location>
        <location evidence="2">Nucleolus</location>
    </subcellularLocation>
</comment>
<dbReference type="KEGG" id="cthr:CTHT_0016120"/>
<dbReference type="OMA" id="PEFAPMG"/>
<dbReference type="FunFam" id="3.40.50.300:FF:001156">
    <property type="entry name" value="Polynucleotide 5-hydroxyl-kinase grc3"/>
    <property type="match status" value="1"/>
</dbReference>
<feature type="compositionally biased region" description="Low complexity" evidence="12">
    <location>
        <begin position="588"/>
        <end position="612"/>
    </location>
</feature>
<dbReference type="Gene3D" id="3.40.50.300">
    <property type="entry name" value="P-loop containing nucleotide triphosphate hydrolases"/>
    <property type="match status" value="1"/>
</dbReference>
<feature type="region of interest" description="Disordered" evidence="12">
    <location>
        <begin position="692"/>
        <end position="728"/>
    </location>
</feature>
<keyword evidence="11" id="KW-0539">Nucleus</keyword>
<evidence type="ECO:0000256" key="6">
    <source>
        <dbReference type="ARBA" id="ARBA00022552"/>
    </source>
</evidence>
<evidence type="ECO:0007829" key="16">
    <source>
        <dbReference type="PDB" id="6OF2"/>
    </source>
</evidence>
<evidence type="ECO:0000256" key="8">
    <source>
        <dbReference type="ARBA" id="ARBA00022741"/>
    </source>
</evidence>
<dbReference type="HOGENOM" id="CLU_010345_1_0_1"/>
<reference evidence="16 17" key="2">
    <citation type="journal article" date="2019" name="Nat. Struct. Mol. Biol.">
        <title>Cryo-EM reveals active site coordination within a multienzyme pre-rRNA processing complex.</title>
        <authorList>
            <person name="Pillon M.C."/>
            <person name="Hsu A.L."/>
            <person name="Krahn J.M."/>
            <person name="Williams J.G."/>
            <person name="Goslen K.H."/>
            <person name="Sobhany M."/>
            <person name="Borgnia M.J."/>
            <person name="Stanley R.E."/>
        </authorList>
    </citation>
    <scope>STRUCTURE BY ELECTRON MICROSCOPY (2.90 ANGSTROMS) OF 110-748 IN COMPLEX WITH MG(2+)</scope>
</reference>
<feature type="compositionally biased region" description="Polar residues" evidence="12">
    <location>
        <begin position="40"/>
        <end position="49"/>
    </location>
</feature>
<dbReference type="RefSeq" id="XP_006692115.1">
    <property type="nucleotide sequence ID" value="XM_006692052.1"/>
</dbReference>
<keyword evidence="7" id="KW-0808">Transferase</keyword>
<feature type="region of interest" description="Disordered" evidence="12">
    <location>
        <begin position="1"/>
        <end position="22"/>
    </location>
</feature>
<feature type="region of interest" description="Disordered" evidence="12">
    <location>
        <begin position="40"/>
        <end position="126"/>
    </location>
</feature>
<keyword evidence="6" id="KW-0698">rRNA processing</keyword>
<dbReference type="PDBsum" id="6OF4"/>
<gene>
    <name evidence="14" type="ORF">CTHT_0016120</name>
</gene>
<reference evidence="18" key="3">
    <citation type="journal article" date="2023" name="EMBO Rep.">
        <title>Structural insights into coordinating 5S RNP rotation with ITS2 pre-RNA processing during ribosome formation.</title>
        <authorList>
            <person name="Thoms M."/>
            <person name="Lau B."/>
            <person name="Cheng J."/>
            <person name="Fromm L."/>
            <person name="Denk T."/>
            <person name="Kellner N."/>
            <person name="Flemming D."/>
            <person name="Fischer P."/>
            <person name="Falquet L."/>
            <person name="Berninghausen O."/>
            <person name="Beckmann R."/>
            <person name="Hurt E."/>
        </authorList>
    </citation>
    <scope>STRUCTURE BY ELECTRON MICROSCOPY (3.01 ANGSTROMS)</scope>
</reference>
<dbReference type="PDB" id="6OF2">
    <property type="method" value="EM"/>
    <property type="resolution" value="2.90 A"/>
    <property type="chains" value="B/E=110-748"/>
</dbReference>
<dbReference type="InterPro" id="IPR045116">
    <property type="entry name" value="Clp1/Grc3"/>
</dbReference>
<evidence type="ECO:0007829" key="18">
    <source>
        <dbReference type="PDB" id="8PUW"/>
    </source>
</evidence>
<evidence type="ECO:0000256" key="10">
    <source>
        <dbReference type="ARBA" id="ARBA00022840"/>
    </source>
</evidence>
<evidence type="ECO:0000256" key="2">
    <source>
        <dbReference type="ARBA" id="ARBA00004604"/>
    </source>
</evidence>
<dbReference type="PANTHER" id="PTHR12755">
    <property type="entry name" value="CLEAVAGE/POLYADENYLATION FACTOR IA SUBUNIT CLP1P"/>
    <property type="match status" value="1"/>
</dbReference>
<dbReference type="GeneID" id="18255650"/>
<feature type="compositionally biased region" description="Polar residues" evidence="12">
    <location>
        <begin position="13"/>
        <end position="22"/>
    </location>
</feature>
<accession>G0S263</accession>
<comment type="function">
    <text evidence="1">Polynucleotide 5'-kinase involved in rRNA processing.</text>
</comment>
<feature type="region of interest" description="Disordered" evidence="12">
    <location>
        <begin position="570"/>
        <end position="612"/>
    </location>
</feature>
<evidence type="ECO:0000256" key="7">
    <source>
        <dbReference type="ARBA" id="ARBA00022679"/>
    </source>
</evidence>
<evidence type="ECO:0000256" key="3">
    <source>
        <dbReference type="ARBA" id="ARBA00011003"/>
    </source>
</evidence>
<evidence type="ECO:0000313" key="14">
    <source>
        <dbReference type="EMBL" id="EGS22096.1"/>
    </source>
</evidence>
<feature type="compositionally biased region" description="Acidic residues" evidence="12">
    <location>
        <begin position="699"/>
        <end position="721"/>
    </location>
</feature>
<sequence>MTSTKKRKLEGSASESGNNTPILSAFAARQQLWAQSLVVQAQKQPQSVDNSKHVTERRSATPISAAQVLRKSKRKSPEDSPITPATPATPVETEEEKPSKPSSPRELLRHHSSFQPNNSNFQRKAGGRLVLSTPDVERFVILGNYGVKVHQGEVTIAGATLTPIDDVQWVHAPHCHALPVLRTANDTVIELLPCPTAQGLRELARLNPLFGRLWNETSDTFQIIYTSADAPKRTSLRELASHPAWNKKISELLTSTRRKPSPILFICGPKSSGKSTFGRLLTNRLMTDRAGHKSRSWKPVMVLDLDPGQPEFSPPGVVSLTKLRRPNLAPPFCHPGLSFGEKGLDGGNEGMTTVRMHAIASVTPALDPAHFIACARDLFAYYRRSASQENIPLVVNTPGWIQGTGLDLLAELIAVLRPTEVLYMSEDGPEETVSALREACASSSTIPFTMLPSQPNSSGEGGGGGAASWTPATLRSMAMQSYFHLSPFSRDQQGGPGCEWNPTPLTHLCPWRVRLAGRPDERGVLGIVCYDHQYAPELVSDAINGMVMGLVRIEKKEALRGLAVPGDTSLSFTSSTSQGGCDDELDSDSNSSSAPSFTSSSPSHLNSTPLLPLIPNPTGSPLSPQYTSLVGLVLIRGVSLTASNPELHLLTPVPPSVLHSFRGDELVLVAGKFDAPTWAYVEGLYWKSNSKAAKRVDEEREDEDREESGGVEEEEEQDEVPWVEMLHGSAGRDVGSRVWRVRRDLGRS</sequence>
<evidence type="ECO:0000256" key="12">
    <source>
        <dbReference type="SAM" id="MobiDB-lite"/>
    </source>
</evidence>
<dbReference type="Pfam" id="PF16575">
    <property type="entry name" value="CLP1_P"/>
    <property type="match status" value="1"/>
</dbReference>
<dbReference type="EMDB" id="EMD-20040"/>
<dbReference type="SMR" id="G0S263"/>
<dbReference type="Proteomes" id="UP000008066">
    <property type="component" value="Unassembled WGS sequence"/>
</dbReference>
<evidence type="ECO:0000259" key="13">
    <source>
        <dbReference type="Pfam" id="PF16575"/>
    </source>
</evidence>
<dbReference type="GO" id="GO:0000448">
    <property type="term" value="P:cleavage in ITS2 between 5.8S rRNA and LSU-rRNA of tricistronic rRNA transcript (SSU-rRNA, 5.8S rRNA, LSU-rRNA)"/>
    <property type="evidence" value="ECO:0007669"/>
    <property type="project" value="TreeGrafter"/>
</dbReference>
<keyword evidence="8" id="KW-0547">Nucleotide-binding</keyword>
<dbReference type="PDBsum" id="6OF3"/>
<keyword evidence="9" id="KW-0418">Kinase</keyword>
<dbReference type="PDBsum" id="6OF2"/>
<feature type="compositionally biased region" description="Polar residues" evidence="12">
    <location>
        <begin position="570"/>
        <end position="579"/>
    </location>
</feature>
<organism evidence="15">
    <name type="scientific">Chaetomium thermophilum (strain DSM 1495 / CBS 144.50 / IMI 039719)</name>
    <name type="common">Thermochaetoides thermophila</name>
    <dbReference type="NCBI Taxonomy" id="759272"/>
    <lineage>
        <taxon>Eukaryota</taxon>
        <taxon>Fungi</taxon>
        <taxon>Dikarya</taxon>
        <taxon>Ascomycota</taxon>
        <taxon>Pezizomycotina</taxon>
        <taxon>Sordariomycetes</taxon>
        <taxon>Sordariomycetidae</taxon>
        <taxon>Sordariales</taxon>
        <taxon>Chaetomiaceae</taxon>
        <taxon>Thermochaetoides</taxon>
    </lineage>
</organism>
<feature type="compositionally biased region" description="Basic and acidic residues" evidence="12">
    <location>
        <begin position="50"/>
        <end position="59"/>
    </location>
</feature>
<name>G0S263_CHATD</name>
<evidence type="ECO:0000256" key="4">
    <source>
        <dbReference type="ARBA" id="ARBA00018706"/>
    </source>
</evidence>
<feature type="compositionally biased region" description="Low complexity" evidence="12">
    <location>
        <begin position="81"/>
        <end position="91"/>
    </location>
</feature>
<dbReference type="GO" id="GO:0005730">
    <property type="term" value="C:nucleolus"/>
    <property type="evidence" value="ECO:0007669"/>
    <property type="project" value="UniProtKB-SubCell"/>
</dbReference>
<dbReference type="EMDB" id="EMD-20042"/>
<evidence type="ECO:0000256" key="1">
    <source>
        <dbReference type="ARBA" id="ARBA00003798"/>
    </source>
</evidence>
<dbReference type="EMBL" id="GL988040">
    <property type="protein sequence ID" value="EGS22096.1"/>
    <property type="molecule type" value="Genomic_DNA"/>
</dbReference>
<evidence type="ECO:0007829" key="17">
    <source>
        <dbReference type="PDB" id="6OF3"/>
    </source>
</evidence>
<keyword evidence="15" id="KW-1185">Reference proteome</keyword>
<reference evidence="14 15" key="1">
    <citation type="journal article" date="2011" name="Cell">
        <title>Insight into structure and assembly of the nuclear pore complex by utilizing the genome of a eukaryotic thermophile.</title>
        <authorList>
            <person name="Amlacher S."/>
            <person name="Sarges P."/>
            <person name="Flemming D."/>
            <person name="van Noort V."/>
            <person name="Kunze R."/>
            <person name="Devos D.P."/>
            <person name="Arumugam M."/>
            <person name="Bork P."/>
            <person name="Hurt E."/>
        </authorList>
    </citation>
    <scope>NUCLEOTIDE SEQUENCE [LARGE SCALE GENOMIC DNA]</scope>
    <source>
        <strain evidence="15">DSM 1495 / CBS 144.50 / IMI 039719</strain>
    </source>
</reference>
<dbReference type="eggNOG" id="KOG2750">
    <property type="taxonomic scope" value="Eukaryota"/>
</dbReference>
<evidence type="ECO:0000313" key="15">
    <source>
        <dbReference type="Proteomes" id="UP000008066"/>
    </source>
</evidence>
<protein>
    <recommendedName>
        <fullName evidence="5">Polynucleotide 5'-hydroxyl-kinase GRC3</fullName>
    </recommendedName>
    <alternativeName>
        <fullName evidence="4">Polynucleotide 5'-hydroxyl-kinase grc3</fullName>
    </alternativeName>
</protein>
<dbReference type="InterPro" id="IPR027417">
    <property type="entry name" value="P-loop_NTPase"/>
</dbReference>
<proteinExistence type="evidence at protein level"/>
<dbReference type="GO" id="GO:0005524">
    <property type="term" value="F:ATP binding"/>
    <property type="evidence" value="ECO:0007669"/>
    <property type="project" value="UniProtKB-KW"/>
</dbReference>
<feature type="compositionally biased region" description="Polar residues" evidence="12">
    <location>
        <begin position="113"/>
        <end position="122"/>
    </location>
</feature>
<dbReference type="PDB" id="6OF3">
    <property type="method" value="EM"/>
    <property type="resolution" value="3.00 A"/>
    <property type="chains" value="B/E=110-748"/>
</dbReference>
<comment type="similarity">
    <text evidence="3">Belongs to the Clp1 family. NOL9/GRC3 subfamily.</text>
</comment>
<feature type="binding site" evidence="16 17">
    <location>
        <position position="275"/>
    </location>
    <ligand>
        <name>Mg(2+)</name>
        <dbReference type="ChEBI" id="CHEBI:18420"/>
    </ligand>
</feature>
<dbReference type="STRING" id="759272.G0S263"/>
<feature type="domain" description="Clp1 P-loop" evidence="13">
    <location>
        <begin position="268"/>
        <end position="484"/>
    </location>
</feature>
<dbReference type="PANTHER" id="PTHR12755:SF3">
    <property type="entry name" value="POLYNUCLEOTIDE 5'-HYDROXYL-KINASE NOL9"/>
    <property type="match status" value="1"/>
</dbReference>
<evidence type="ECO:0000256" key="5">
    <source>
        <dbReference type="ARBA" id="ARBA00019824"/>
    </source>
</evidence>
<keyword evidence="10" id="KW-0067">ATP-binding</keyword>
<keyword evidence="16 17" id="KW-0002">3D-structure</keyword>
<evidence type="ECO:0000256" key="11">
    <source>
        <dbReference type="ARBA" id="ARBA00023242"/>
    </source>
</evidence>
<dbReference type="GO" id="GO:0051731">
    <property type="term" value="F:polynucleotide 5'-hydroxyl-kinase activity"/>
    <property type="evidence" value="ECO:0007669"/>
    <property type="project" value="InterPro"/>
</dbReference>
<dbReference type="PDB" id="8PUW">
    <property type="method" value="EM"/>
    <property type="resolution" value="3.01 A"/>
    <property type="chains" value="B/E=1-748"/>
</dbReference>
<keyword evidence="16 17" id="KW-0479">Metal-binding</keyword>
<dbReference type="PDB" id="6OF4">
    <property type="method" value="EM"/>
    <property type="resolution" value="3.20 A"/>
    <property type="chains" value="B/E=110-748"/>
</dbReference>
<dbReference type="AlphaFoldDB" id="G0S263"/>
<evidence type="ECO:0000256" key="9">
    <source>
        <dbReference type="ARBA" id="ARBA00022777"/>
    </source>
</evidence>
<dbReference type="InterPro" id="IPR032319">
    <property type="entry name" value="CLP1_P"/>
</dbReference>
<dbReference type="EMDB" id="EMD-20041"/>